<organism evidence="1 2">
    <name type="scientific">Pristionchus entomophagus</name>
    <dbReference type="NCBI Taxonomy" id="358040"/>
    <lineage>
        <taxon>Eukaryota</taxon>
        <taxon>Metazoa</taxon>
        <taxon>Ecdysozoa</taxon>
        <taxon>Nematoda</taxon>
        <taxon>Chromadorea</taxon>
        <taxon>Rhabditida</taxon>
        <taxon>Rhabditina</taxon>
        <taxon>Diplogasteromorpha</taxon>
        <taxon>Diplogasteroidea</taxon>
        <taxon>Neodiplogasteridae</taxon>
        <taxon>Pristionchus</taxon>
    </lineage>
</organism>
<name>A0AAV5UN66_9BILA</name>
<evidence type="ECO:0000313" key="2">
    <source>
        <dbReference type="Proteomes" id="UP001432027"/>
    </source>
</evidence>
<accession>A0AAV5UN66</accession>
<comment type="caution">
    <text evidence="1">The sequence shown here is derived from an EMBL/GenBank/DDBJ whole genome shotgun (WGS) entry which is preliminary data.</text>
</comment>
<keyword evidence="2" id="KW-1185">Reference proteome</keyword>
<dbReference type="Proteomes" id="UP001432027">
    <property type="component" value="Unassembled WGS sequence"/>
</dbReference>
<evidence type="ECO:0000313" key="1">
    <source>
        <dbReference type="EMBL" id="GMT07660.1"/>
    </source>
</evidence>
<reference evidence="1" key="1">
    <citation type="submission" date="2023-10" db="EMBL/GenBank/DDBJ databases">
        <title>Genome assembly of Pristionchus species.</title>
        <authorList>
            <person name="Yoshida K."/>
            <person name="Sommer R.J."/>
        </authorList>
    </citation>
    <scope>NUCLEOTIDE SEQUENCE</scope>
    <source>
        <strain evidence="1">RS0144</strain>
    </source>
</reference>
<gene>
    <name evidence="1" type="ORF">PENTCL1PPCAC_29834</name>
</gene>
<sequence>MIRRLNKPVVLITILAISILSYAKVRSKSKTETLQQQLSSGTIHGILQNEILQSLTYEVVQSKLSQSISAEVTQNHVRMFETIHITLLVA</sequence>
<dbReference type="EMBL" id="BTSX01000006">
    <property type="protein sequence ID" value="GMT07660.1"/>
    <property type="molecule type" value="Genomic_DNA"/>
</dbReference>
<feature type="non-terminal residue" evidence="1">
    <location>
        <position position="90"/>
    </location>
</feature>
<proteinExistence type="predicted"/>
<dbReference type="AlphaFoldDB" id="A0AAV5UN66"/>
<protein>
    <submittedName>
        <fullName evidence="1">Uncharacterized protein</fullName>
    </submittedName>
</protein>